<dbReference type="InterPro" id="IPR050887">
    <property type="entry name" value="Beta-mannosidase_GH2"/>
</dbReference>
<evidence type="ECO:0000256" key="2">
    <source>
        <dbReference type="ARBA" id="ARBA00007401"/>
    </source>
</evidence>
<dbReference type="InterPro" id="IPR019587">
    <property type="entry name" value="Polyketide_cyclase/dehydratase"/>
</dbReference>
<dbReference type="Pfam" id="PF10604">
    <property type="entry name" value="Polyketide_cyc2"/>
    <property type="match status" value="1"/>
</dbReference>
<evidence type="ECO:0000313" key="8">
    <source>
        <dbReference type="EMBL" id="GAA1073561.1"/>
    </source>
</evidence>
<dbReference type="Pfam" id="PF00703">
    <property type="entry name" value="Glyco_hydro_2"/>
    <property type="match status" value="1"/>
</dbReference>
<comment type="catalytic activity">
    <reaction evidence="1">
        <text>Hydrolysis of terminal, non-reducing beta-D-mannose residues in beta-D-mannosides.</text>
        <dbReference type="EC" id="3.2.1.25"/>
    </reaction>
</comment>
<evidence type="ECO:0000256" key="5">
    <source>
        <dbReference type="ARBA" id="ARBA00023295"/>
    </source>
</evidence>
<dbReference type="Gene3D" id="2.60.120.260">
    <property type="entry name" value="Galactose-binding domain-like"/>
    <property type="match status" value="1"/>
</dbReference>
<dbReference type="Pfam" id="PF22666">
    <property type="entry name" value="Glyco_hydro_2_N2"/>
    <property type="match status" value="1"/>
</dbReference>
<dbReference type="InterPro" id="IPR017853">
    <property type="entry name" value="GH"/>
</dbReference>
<keyword evidence="4 8" id="KW-0378">Hydrolase</keyword>
<dbReference type="Proteomes" id="UP001499987">
    <property type="component" value="Unassembled WGS sequence"/>
</dbReference>
<evidence type="ECO:0000256" key="4">
    <source>
        <dbReference type="ARBA" id="ARBA00022801"/>
    </source>
</evidence>
<dbReference type="InterPro" id="IPR006102">
    <property type="entry name" value="Ig-like_GH2"/>
</dbReference>
<dbReference type="InterPro" id="IPR023393">
    <property type="entry name" value="START-like_dom_sf"/>
</dbReference>
<keyword evidence="9" id="KW-1185">Reference proteome</keyword>
<dbReference type="InterPro" id="IPR036156">
    <property type="entry name" value="Beta-gal/glucu_dom_sf"/>
</dbReference>
<sequence>MKDVTQLDRGWSLHHDGGLLPAQVPGCVHTDLLNAGLLADPYLHTNEKDAAWIGRRDWTYSTRLDHGSSHERTDLVFEGLDTAARITLAGTELGRTRNMHRTYRFDTTGLTGDLAVRFTSPYQEADEVRATTGARPNVYPEPFQYIRKMASSFGWDWGPTLPTSGIWRPARLEHWSTARLAEVRPLVTVHGSTGRVELHLAVERTATGAGRPLTVRATAAGHTTETALDGDTGILVLDVPDAALWWPRGRGDQPLYDLDVTLADGSGTLDTWQRRIGFRTVELDRSTDEHGTGFTLVVNGERLFVRGANWIPDDTLVTRVTPERYRTRLTQAAEANIDLIRVWGGGIYEDEAFYDTCDELGLMVWQDFLFACAAYPEEQPLRGEIEAEARDNVTRLAPHPSLVLWNGNNENLWGFRDWGWEPELAGDSWGEGYYLGLLPRIVAELDPTRPYSAGSPWSGSWDHHPNDPDHGTHHSWEVWNRRDYSEYRDSVPRFVAEFGWQAPPALATLQRALTGEDLAPDSPGMLHHQKAEDGNGKLDRGIARHFEPPADFDRWHYLAQLVQARAIATGIEHWRSHWPRCAGTVVWQLNDCWPVSSWAAVDGDGRRKPLWYELRRLYADRLLTVQPAADGALEIVLVNQAAEPWTPALRLRRLTADGTLTADTAAEAVVAPGSVTRLTVPPALAPSEGSAKEYLAVDADGLRAVHFAVTDRLFGYPQPDFDVAVRSVEGGGDTAEVVVTARTLVRDLLLQADRIDPAAEADRGLLTLLPGEQAVVRVTGCPGLTAGAARRALFCVEQPARSPPAAAAAAGRIPPWGAHAYRAARGGGGRLAYTAGGGDRPMGAARIWTVEESLEFPAVPPDAVYALLADVRRMKEFSPEVVGVWRRGRNFVGFNRRAGWVWFTTCRIVVAEPEREFAFDVTTFGLPVARWGYRLEAQGDGTLVTEYWIDQRRGGAGAAVAETLGLVFSGTPAAQRAERNRAGMRTTLHRLRDACLPPA</sequence>
<dbReference type="Gene3D" id="3.20.20.80">
    <property type="entry name" value="Glycosidases"/>
    <property type="match status" value="1"/>
</dbReference>
<evidence type="ECO:0000256" key="1">
    <source>
        <dbReference type="ARBA" id="ARBA00000829"/>
    </source>
</evidence>
<dbReference type="Gene3D" id="3.30.530.20">
    <property type="match status" value="1"/>
</dbReference>
<dbReference type="InterPro" id="IPR008979">
    <property type="entry name" value="Galactose-bd-like_sf"/>
</dbReference>
<organism evidence="8 9">
    <name type="scientific">Kitasatospora arboriphila</name>
    <dbReference type="NCBI Taxonomy" id="258052"/>
    <lineage>
        <taxon>Bacteria</taxon>
        <taxon>Bacillati</taxon>
        <taxon>Actinomycetota</taxon>
        <taxon>Actinomycetes</taxon>
        <taxon>Kitasatosporales</taxon>
        <taxon>Streptomycetaceae</taxon>
        <taxon>Kitasatospora</taxon>
    </lineage>
</organism>
<dbReference type="InterPro" id="IPR054593">
    <property type="entry name" value="Beta-mannosidase-like_N2"/>
</dbReference>
<dbReference type="EMBL" id="BAAALD010000007">
    <property type="protein sequence ID" value="GAA1073561.1"/>
    <property type="molecule type" value="Genomic_DNA"/>
</dbReference>
<evidence type="ECO:0000259" key="6">
    <source>
        <dbReference type="Pfam" id="PF00703"/>
    </source>
</evidence>
<dbReference type="GO" id="GO:0016787">
    <property type="term" value="F:hydrolase activity"/>
    <property type="evidence" value="ECO:0007669"/>
    <property type="project" value="UniProtKB-KW"/>
</dbReference>
<gene>
    <name evidence="8" type="ORF">GCM10009663_12120</name>
</gene>
<comment type="caution">
    <text evidence="8">The sequence shown here is derived from an EMBL/GenBank/DDBJ whole genome shotgun (WGS) entry which is preliminary data.</text>
</comment>
<keyword evidence="5" id="KW-0326">Glycosidase</keyword>
<dbReference type="InterPro" id="IPR013783">
    <property type="entry name" value="Ig-like_fold"/>
</dbReference>
<dbReference type="PANTHER" id="PTHR43730">
    <property type="entry name" value="BETA-MANNOSIDASE"/>
    <property type="match status" value="1"/>
</dbReference>
<dbReference type="SUPFAM" id="SSF51445">
    <property type="entry name" value="(Trans)glycosidases"/>
    <property type="match status" value="1"/>
</dbReference>
<dbReference type="EC" id="3.2.1.25" evidence="3"/>
<dbReference type="Gene3D" id="2.60.40.10">
    <property type="entry name" value="Immunoglobulins"/>
    <property type="match status" value="1"/>
</dbReference>
<dbReference type="SUPFAM" id="SSF49303">
    <property type="entry name" value="beta-Galactosidase/glucuronidase domain"/>
    <property type="match status" value="1"/>
</dbReference>
<name>A0ABP4DXV8_9ACTN</name>
<feature type="domain" description="Beta-mannosidase-like galactose-binding" evidence="7">
    <location>
        <begin position="11"/>
        <end position="168"/>
    </location>
</feature>
<protein>
    <recommendedName>
        <fullName evidence="3">beta-mannosidase</fullName>
        <ecNumber evidence="3">3.2.1.25</ecNumber>
    </recommendedName>
</protein>
<accession>A0ABP4DXV8</accession>
<dbReference type="PANTHER" id="PTHR43730:SF1">
    <property type="entry name" value="BETA-MANNOSIDASE"/>
    <property type="match status" value="1"/>
</dbReference>
<evidence type="ECO:0000259" key="7">
    <source>
        <dbReference type="Pfam" id="PF22666"/>
    </source>
</evidence>
<evidence type="ECO:0000313" key="9">
    <source>
        <dbReference type="Proteomes" id="UP001499987"/>
    </source>
</evidence>
<reference evidence="9" key="1">
    <citation type="journal article" date="2019" name="Int. J. Syst. Evol. Microbiol.">
        <title>The Global Catalogue of Microorganisms (GCM) 10K type strain sequencing project: providing services to taxonomists for standard genome sequencing and annotation.</title>
        <authorList>
            <consortium name="The Broad Institute Genomics Platform"/>
            <consortium name="The Broad Institute Genome Sequencing Center for Infectious Disease"/>
            <person name="Wu L."/>
            <person name="Ma J."/>
        </authorList>
    </citation>
    <scope>NUCLEOTIDE SEQUENCE [LARGE SCALE GENOMIC DNA]</scope>
    <source>
        <strain evidence="9">JCM 13002</strain>
    </source>
</reference>
<dbReference type="SUPFAM" id="SSF49785">
    <property type="entry name" value="Galactose-binding domain-like"/>
    <property type="match status" value="1"/>
</dbReference>
<dbReference type="CDD" id="cd07812">
    <property type="entry name" value="SRPBCC"/>
    <property type="match status" value="1"/>
</dbReference>
<proteinExistence type="inferred from homology"/>
<feature type="domain" description="Glycoside hydrolase family 2 immunoglobulin-like beta-sandwich" evidence="6">
    <location>
        <begin position="222"/>
        <end position="279"/>
    </location>
</feature>
<dbReference type="SUPFAM" id="SSF55961">
    <property type="entry name" value="Bet v1-like"/>
    <property type="match status" value="1"/>
</dbReference>
<evidence type="ECO:0000256" key="3">
    <source>
        <dbReference type="ARBA" id="ARBA00012754"/>
    </source>
</evidence>
<comment type="similarity">
    <text evidence="2">Belongs to the glycosyl hydrolase 2 family.</text>
</comment>